<evidence type="ECO:0000313" key="9">
    <source>
        <dbReference type="Proteomes" id="UP000681720"/>
    </source>
</evidence>
<evidence type="ECO:0000256" key="4">
    <source>
        <dbReference type="ARBA" id="ARBA00022989"/>
    </source>
</evidence>
<sequence>MVSKDIMAPERKKWANPVEFFLTLVAFAVGLGNIWRFPYLCFKNGGGAFLIPYTLMLIF</sequence>
<evidence type="ECO:0000256" key="5">
    <source>
        <dbReference type="ARBA" id="ARBA00023136"/>
    </source>
</evidence>
<keyword evidence="6" id="KW-0915">Sodium</keyword>
<dbReference type="PANTHER" id="PTHR11616:SF240">
    <property type="entry name" value="BLOATED TUBULES, ISOFORM B-RELATED"/>
    <property type="match status" value="1"/>
</dbReference>
<comment type="subcellular location">
    <subcellularLocation>
        <location evidence="1">Membrane</location>
        <topology evidence="1">Multi-pass membrane protein</topology>
    </subcellularLocation>
</comment>
<dbReference type="PANTHER" id="PTHR11616">
    <property type="entry name" value="SODIUM/CHLORIDE DEPENDENT TRANSPORTER"/>
    <property type="match status" value="1"/>
</dbReference>
<feature type="binding site" evidence="6">
    <location>
        <position position="33"/>
    </location>
    <ligand>
        <name>Na(+)</name>
        <dbReference type="ChEBI" id="CHEBI:29101"/>
        <label>1</label>
    </ligand>
</feature>
<reference evidence="8" key="1">
    <citation type="submission" date="2021-02" db="EMBL/GenBank/DDBJ databases">
        <authorList>
            <person name="Nowell W R."/>
        </authorList>
    </citation>
    <scope>NUCLEOTIDE SEQUENCE</scope>
</reference>
<dbReference type="GO" id="GO:0005886">
    <property type="term" value="C:plasma membrane"/>
    <property type="evidence" value="ECO:0007669"/>
    <property type="project" value="TreeGrafter"/>
</dbReference>
<accession>A0A8S3G8G5</accession>
<dbReference type="GO" id="GO:0035725">
    <property type="term" value="P:sodium ion transmembrane transport"/>
    <property type="evidence" value="ECO:0007669"/>
    <property type="project" value="TreeGrafter"/>
</dbReference>
<dbReference type="GO" id="GO:0015293">
    <property type="term" value="F:symporter activity"/>
    <property type="evidence" value="ECO:0007669"/>
    <property type="project" value="UniProtKB-KW"/>
</dbReference>
<dbReference type="PRINTS" id="PR00176">
    <property type="entry name" value="NANEUSMPORT"/>
</dbReference>
<feature type="binding site" evidence="6">
    <location>
        <position position="28"/>
    </location>
    <ligand>
        <name>Na(+)</name>
        <dbReference type="ChEBI" id="CHEBI:29101"/>
        <label>1</label>
    </ligand>
</feature>
<keyword evidence="2 7" id="KW-0813">Transport</keyword>
<name>A0A8S3G8G5_9BILA</name>
<dbReference type="AlphaFoldDB" id="A0A8S3G8G5"/>
<feature type="binding site" evidence="6">
    <location>
        <position position="29"/>
    </location>
    <ligand>
        <name>Na(+)</name>
        <dbReference type="ChEBI" id="CHEBI:29101"/>
        <label>1</label>
    </ligand>
</feature>
<dbReference type="InterPro" id="IPR000175">
    <property type="entry name" value="Na/ntran_symport"/>
</dbReference>
<dbReference type="GO" id="GO:0046872">
    <property type="term" value="F:metal ion binding"/>
    <property type="evidence" value="ECO:0007669"/>
    <property type="project" value="UniProtKB-KW"/>
</dbReference>
<dbReference type="EMBL" id="CAJOBJ010294537">
    <property type="protein sequence ID" value="CAF5156795.1"/>
    <property type="molecule type" value="Genomic_DNA"/>
</dbReference>
<keyword evidence="4" id="KW-1133">Transmembrane helix</keyword>
<protein>
    <recommendedName>
        <fullName evidence="7">Transporter</fullName>
    </recommendedName>
</protein>
<evidence type="ECO:0000256" key="2">
    <source>
        <dbReference type="ARBA" id="ARBA00022448"/>
    </source>
</evidence>
<evidence type="ECO:0000256" key="3">
    <source>
        <dbReference type="ARBA" id="ARBA00022692"/>
    </source>
</evidence>
<keyword evidence="7" id="KW-0769">Symport</keyword>
<dbReference type="PROSITE" id="PS00610">
    <property type="entry name" value="NA_NEUROTRAN_SYMP_1"/>
    <property type="match status" value="1"/>
</dbReference>
<dbReference type="PROSITE" id="PS50267">
    <property type="entry name" value="NA_NEUROTRAN_SYMP_3"/>
    <property type="match status" value="1"/>
</dbReference>
<evidence type="ECO:0000313" key="8">
    <source>
        <dbReference type="EMBL" id="CAF5156795.1"/>
    </source>
</evidence>
<keyword evidence="5" id="KW-0472">Membrane</keyword>
<comment type="similarity">
    <text evidence="7">Belongs to the sodium:neurotransmitter symporter (SNF) (TC 2.A.22) family.</text>
</comment>
<dbReference type="InterPro" id="IPR037272">
    <property type="entry name" value="SNS_sf"/>
</dbReference>
<proteinExistence type="inferred from homology"/>
<feature type="non-terminal residue" evidence="8">
    <location>
        <position position="59"/>
    </location>
</feature>
<evidence type="ECO:0000256" key="7">
    <source>
        <dbReference type="RuleBase" id="RU003732"/>
    </source>
</evidence>
<dbReference type="Proteomes" id="UP000681720">
    <property type="component" value="Unassembled WGS sequence"/>
</dbReference>
<evidence type="ECO:0000256" key="6">
    <source>
        <dbReference type="PIRSR" id="PIRSR600175-1"/>
    </source>
</evidence>
<dbReference type="Pfam" id="PF00209">
    <property type="entry name" value="SNF"/>
    <property type="match status" value="1"/>
</dbReference>
<keyword evidence="3 7" id="KW-0812">Transmembrane</keyword>
<dbReference type="GO" id="GO:0006865">
    <property type="term" value="P:amino acid transport"/>
    <property type="evidence" value="ECO:0007669"/>
    <property type="project" value="TreeGrafter"/>
</dbReference>
<gene>
    <name evidence="8" type="ORF">GIL414_LOCUS65462</name>
</gene>
<organism evidence="8 9">
    <name type="scientific">Rotaria magnacalcarata</name>
    <dbReference type="NCBI Taxonomy" id="392030"/>
    <lineage>
        <taxon>Eukaryota</taxon>
        <taxon>Metazoa</taxon>
        <taxon>Spiralia</taxon>
        <taxon>Gnathifera</taxon>
        <taxon>Rotifera</taxon>
        <taxon>Eurotatoria</taxon>
        <taxon>Bdelloidea</taxon>
        <taxon>Philodinida</taxon>
        <taxon>Philodinidae</taxon>
        <taxon>Rotaria</taxon>
    </lineage>
</organism>
<dbReference type="SUPFAM" id="SSF161070">
    <property type="entry name" value="SNF-like"/>
    <property type="match status" value="1"/>
</dbReference>
<evidence type="ECO:0000256" key="1">
    <source>
        <dbReference type="ARBA" id="ARBA00004141"/>
    </source>
</evidence>
<comment type="caution">
    <text evidence="8">The sequence shown here is derived from an EMBL/GenBank/DDBJ whole genome shotgun (WGS) entry which is preliminary data.</text>
</comment>
<keyword evidence="6" id="KW-0479">Metal-binding</keyword>